<dbReference type="AlphaFoldDB" id="A0A3L0VZJ6"/>
<name>A0A3L0VZJ6_ECOLX</name>
<evidence type="ECO:0000313" key="1">
    <source>
        <dbReference type="EMBL" id="MHO05386.1"/>
    </source>
</evidence>
<gene>
    <name evidence="1" type="ORF">D9F05_13525</name>
</gene>
<organism evidence="1">
    <name type="scientific">Escherichia coli</name>
    <dbReference type="NCBI Taxonomy" id="562"/>
    <lineage>
        <taxon>Bacteria</taxon>
        <taxon>Pseudomonadati</taxon>
        <taxon>Pseudomonadota</taxon>
        <taxon>Gammaproteobacteria</taxon>
        <taxon>Enterobacterales</taxon>
        <taxon>Enterobacteriaceae</taxon>
        <taxon>Escherichia</taxon>
    </lineage>
</organism>
<sequence>MTPEMGALGQEYTYLALSKREYDKQLWESRLAEAEKTARPTQAECLEAEMTVIMLRNKLNAATAQRQHDETLQAIKDASNKKTYTNCTTIGVTTSCNSF</sequence>
<dbReference type="EMBL" id="RNRV01000022">
    <property type="protein sequence ID" value="MHO05386.1"/>
    <property type="molecule type" value="Genomic_DNA"/>
</dbReference>
<comment type="caution">
    <text evidence="1">The sequence shown here is derived from an EMBL/GenBank/DDBJ whole genome shotgun (WGS) entry which is preliminary data.</text>
</comment>
<protein>
    <submittedName>
        <fullName evidence="1">Uncharacterized protein</fullName>
    </submittedName>
</protein>
<reference evidence="1" key="1">
    <citation type="submission" date="2018-10" db="EMBL/GenBank/DDBJ databases">
        <authorList>
            <consortium name="NARMS: The National Antimicrobial Resistance Monitoring System"/>
        </authorList>
    </citation>
    <scope>NUCLEOTIDE SEQUENCE [LARGE SCALE GENOMIC DNA]</scope>
    <source>
        <strain evidence="1">CVM N17EC0388</strain>
    </source>
</reference>
<accession>A0A3L0VZJ6</accession>
<proteinExistence type="predicted"/>